<gene>
    <name evidence="1" type="ORF">E1292_31730</name>
</gene>
<comment type="caution">
    <text evidence="1">The sequence shown here is derived from an EMBL/GenBank/DDBJ whole genome shotgun (WGS) entry which is preliminary data.</text>
</comment>
<name>A0A4R4V2U4_9ACTN</name>
<dbReference type="EMBL" id="SMKO01000113">
    <property type="protein sequence ID" value="TDC99438.1"/>
    <property type="molecule type" value="Genomic_DNA"/>
</dbReference>
<reference evidence="1 2" key="1">
    <citation type="submission" date="2019-03" db="EMBL/GenBank/DDBJ databases">
        <title>Draft genome sequences of novel Actinobacteria.</title>
        <authorList>
            <person name="Sahin N."/>
            <person name="Ay H."/>
            <person name="Saygin H."/>
        </authorList>
    </citation>
    <scope>NUCLEOTIDE SEQUENCE [LARGE SCALE GENOMIC DNA]</scope>
    <source>
        <strain evidence="1 2">KC310</strain>
    </source>
</reference>
<protein>
    <submittedName>
        <fullName evidence="1">Uncharacterized protein</fullName>
    </submittedName>
</protein>
<keyword evidence="2" id="KW-1185">Reference proteome</keyword>
<organism evidence="1 2">
    <name type="scientific">Nonomuraea deserti</name>
    <dbReference type="NCBI Taxonomy" id="1848322"/>
    <lineage>
        <taxon>Bacteria</taxon>
        <taxon>Bacillati</taxon>
        <taxon>Actinomycetota</taxon>
        <taxon>Actinomycetes</taxon>
        <taxon>Streptosporangiales</taxon>
        <taxon>Streptosporangiaceae</taxon>
        <taxon>Nonomuraea</taxon>
    </lineage>
</organism>
<accession>A0A4R4V2U4</accession>
<sequence length="62" mass="6858">MAVGTACRLRFLGVGVTTLADALPLPVQATYLDREIPAAVIVIYRQTRTRHPFPHPRSRIAC</sequence>
<dbReference type="AlphaFoldDB" id="A0A4R4V2U4"/>
<proteinExistence type="predicted"/>
<evidence type="ECO:0000313" key="2">
    <source>
        <dbReference type="Proteomes" id="UP000295258"/>
    </source>
</evidence>
<dbReference type="Proteomes" id="UP000295258">
    <property type="component" value="Unassembled WGS sequence"/>
</dbReference>
<evidence type="ECO:0000313" key="1">
    <source>
        <dbReference type="EMBL" id="TDC99438.1"/>
    </source>
</evidence>